<gene>
    <name evidence="1" type="ORF">C7212DRAFT_347125</name>
</gene>
<reference evidence="1 2" key="1">
    <citation type="submission" date="2018-03" db="EMBL/GenBank/DDBJ databases">
        <title>Genomes of Pezizomycetes fungi and the evolution of truffles.</title>
        <authorList>
            <person name="Murat C."/>
            <person name="Payen T."/>
            <person name="Noel B."/>
            <person name="Kuo A."/>
            <person name="Martin F.M."/>
        </authorList>
    </citation>
    <scope>NUCLEOTIDE SEQUENCE [LARGE SCALE GENOMIC DNA]</scope>
    <source>
        <strain evidence="1">091103-1</strain>
    </source>
</reference>
<evidence type="ECO:0000313" key="1">
    <source>
        <dbReference type="EMBL" id="PWW73338.1"/>
    </source>
</evidence>
<dbReference type="AlphaFoldDB" id="A0A317SGJ5"/>
<sequence>MLRSAAKSPRTAIPVKGSSSTSCPNGIAHDALHIVNSHRAFARAIEAEIAKLNAALGYFSPLSHSSRLRSFVPSLPTPIRGGGLRAKLSKKHKCTGGERVTIWSDIGKIICMYDWLWTYSYSASVKNWQEVIWACAVVTGVYGAGGLEGVNARMRDYGISHAGVVDSLYVAYRAREKEAEKRQALVTRIGNQMINTMQDGPKKRVIVKRRRMTKVDGKWVQVDPRVIAAQVKEGEMVNGLQVGAGCTDRRWKVKVQVPGGVMAVGLKIKILRKIIKGKEKEKCRREARGEAEGAIKEDLSDEEYEKAMWG</sequence>
<keyword evidence="2" id="KW-1185">Reference proteome</keyword>
<organism evidence="1 2">
    <name type="scientific">Tuber magnatum</name>
    <name type="common">white Piedmont truffle</name>
    <dbReference type="NCBI Taxonomy" id="42249"/>
    <lineage>
        <taxon>Eukaryota</taxon>
        <taxon>Fungi</taxon>
        <taxon>Dikarya</taxon>
        <taxon>Ascomycota</taxon>
        <taxon>Pezizomycotina</taxon>
        <taxon>Pezizomycetes</taxon>
        <taxon>Pezizales</taxon>
        <taxon>Tuberaceae</taxon>
        <taxon>Tuber</taxon>
    </lineage>
</organism>
<evidence type="ECO:0000313" key="2">
    <source>
        <dbReference type="Proteomes" id="UP000246991"/>
    </source>
</evidence>
<name>A0A317SGJ5_9PEZI</name>
<protein>
    <submittedName>
        <fullName evidence="1">Uncharacterized protein</fullName>
    </submittedName>
</protein>
<accession>A0A317SGJ5</accession>
<proteinExistence type="predicted"/>
<comment type="caution">
    <text evidence="1">The sequence shown here is derived from an EMBL/GenBank/DDBJ whole genome shotgun (WGS) entry which is preliminary data.</text>
</comment>
<dbReference type="EMBL" id="PYWC01000082">
    <property type="protein sequence ID" value="PWW73338.1"/>
    <property type="molecule type" value="Genomic_DNA"/>
</dbReference>
<dbReference type="OrthoDB" id="5423596at2759"/>
<dbReference type="Proteomes" id="UP000246991">
    <property type="component" value="Unassembled WGS sequence"/>
</dbReference>